<dbReference type="RefSeq" id="WP_231063177.1">
    <property type="nucleotide sequence ID" value="NZ_JAJNOR010000007.1"/>
</dbReference>
<accession>A0AAP2RJD0</accession>
<evidence type="ECO:0000313" key="1">
    <source>
        <dbReference type="EMBL" id="MCD2493319.1"/>
    </source>
</evidence>
<organism evidence="1 2">
    <name type="scientific">Lientehia hominis</name>
    <dbReference type="NCBI Taxonomy" id="2897778"/>
    <lineage>
        <taxon>Bacteria</taxon>
        <taxon>Bacillati</taxon>
        <taxon>Bacillota</taxon>
        <taxon>Clostridia</taxon>
        <taxon>Lachnospirales</taxon>
        <taxon>Lachnospiraceae</taxon>
        <taxon>Lientehia</taxon>
    </lineage>
</organism>
<dbReference type="EMBL" id="JAJNOR010000007">
    <property type="protein sequence ID" value="MCD2493319.1"/>
    <property type="molecule type" value="Genomic_DNA"/>
</dbReference>
<proteinExistence type="predicted"/>
<name>A0AAP2RJD0_9FIRM</name>
<comment type="caution">
    <text evidence="1">The sequence shown here is derived from an EMBL/GenBank/DDBJ whole genome shotgun (WGS) entry which is preliminary data.</text>
</comment>
<gene>
    <name evidence="1" type="ORF">LQE92_11910</name>
</gene>
<keyword evidence="2" id="KW-1185">Reference proteome</keyword>
<reference evidence="1 2" key="1">
    <citation type="submission" date="2021-11" db="EMBL/GenBank/DDBJ databases">
        <title>Lacrimispora sp. nov. NSJ-141 isolated from human feces.</title>
        <authorList>
            <person name="Abdugheni R."/>
        </authorList>
    </citation>
    <scope>NUCLEOTIDE SEQUENCE [LARGE SCALE GENOMIC DNA]</scope>
    <source>
        <strain evidence="1 2">NSJ-141</strain>
    </source>
</reference>
<dbReference type="AlphaFoldDB" id="A0AAP2RJD0"/>
<sequence>MELILADIDGTELKTVDENIDIDLGKNNDFEMPVQYARWQGEYTYGRRIYIPGTEYGGTIGEISSVTDDEMIYVRGYTWRGLLEGKIIEPEAGKDYQIVSGELNTILGTLAAGRFDGLFAADDKDTGIKINGYRFEPYCSLLDGIRTMLGSVGYRLKISYIQTKEAGYVKLEAVPIKDYSNKIEISQDSRLNFVCTDSRMGINHLICLGKGELKDRTVVHLYAQADSTVGLKPYYTGMDERAAVFESDNSEREDLTEKGTEKLLDLMNYVEFSTDTSDTDDINMEIGDTISGRDYITGIYVKKPIIGKVLKIKEQDIKVEYKIEGDN</sequence>
<evidence type="ECO:0000313" key="2">
    <source>
        <dbReference type="Proteomes" id="UP001299265"/>
    </source>
</evidence>
<dbReference type="Proteomes" id="UP001299265">
    <property type="component" value="Unassembled WGS sequence"/>
</dbReference>
<protein>
    <submittedName>
        <fullName evidence="1">Siphovirus ReqiPepy6 Gp37-like family protein</fullName>
    </submittedName>
</protein>